<gene>
    <name evidence="13" type="ORF">PV08_04510</name>
</gene>
<feature type="compositionally biased region" description="Acidic residues" evidence="12">
    <location>
        <begin position="50"/>
        <end position="63"/>
    </location>
</feature>
<protein>
    <recommendedName>
        <fullName evidence="4 11">rRNA biogenesis protein RRP36</fullName>
    </recommendedName>
</protein>
<evidence type="ECO:0000256" key="3">
    <source>
        <dbReference type="ARBA" id="ARBA00011167"/>
    </source>
</evidence>
<feature type="compositionally biased region" description="Basic residues" evidence="12">
    <location>
        <begin position="277"/>
        <end position="291"/>
    </location>
</feature>
<proteinExistence type="inferred from homology"/>
<dbReference type="EMBL" id="KN847494">
    <property type="protein sequence ID" value="KIW17318.1"/>
    <property type="molecule type" value="Genomic_DNA"/>
</dbReference>
<dbReference type="GO" id="GO:0005730">
    <property type="term" value="C:nucleolus"/>
    <property type="evidence" value="ECO:0007669"/>
    <property type="project" value="UniProtKB-SubCell"/>
</dbReference>
<evidence type="ECO:0000256" key="4">
    <source>
        <dbReference type="ARBA" id="ARBA00016695"/>
    </source>
</evidence>
<comment type="subcellular location">
    <subcellularLocation>
        <location evidence="1 11">Nucleus</location>
        <location evidence="1 11">Nucleolus</location>
    </subcellularLocation>
</comment>
<evidence type="ECO:0000313" key="13">
    <source>
        <dbReference type="EMBL" id="KIW17318.1"/>
    </source>
</evidence>
<feature type="compositionally biased region" description="Basic and acidic residues" evidence="12">
    <location>
        <begin position="223"/>
        <end position="247"/>
    </location>
</feature>
<evidence type="ECO:0000313" key="14">
    <source>
        <dbReference type="Proteomes" id="UP000053328"/>
    </source>
</evidence>
<reference evidence="13 14" key="1">
    <citation type="submission" date="2015-01" db="EMBL/GenBank/DDBJ databases">
        <title>The Genome Sequence of Exophiala spinifera CBS89968.</title>
        <authorList>
            <consortium name="The Broad Institute Genomics Platform"/>
            <person name="Cuomo C."/>
            <person name="de Hoog S."/>
            <person name="Gorbushina A."/>
            <person name="Stielow B."/>
            <person name="Teixiera M."/>
            <person name="Abouelleil A."/>
            <person name="Chapman S.B."/>
            <person name="Priest M."/>
            <person name="Young S.K."/>
            <person name="Wortman J."/>
            <person name="Nusbaum C."/>
            <person name="Birren B."/>
        </authorList>
    </citation>
    <scope>NUCLEOTIDE SEQUENCE [LARGE SCALE GENOMIC DNA]</scope>
    <source>
        <strain evidence="13 14">CBS 89968</strain>
    </source>
</reference>
<accession>A0A0D2BEA0</accession>
<dbReference type="RefSeq" id="XP_016237534.1">
    <property type="nucleotide sequence ID" value="XM_016378857.1"/>
</dbReference>
<keyword evidence="7" id="KW-0175">Coiled coil</keyword>
<evidence type="ECO:0000256" key="9">
    <source>
        <dbReference type="ARBA" id="ARBA00023274"/>
    </source>
</evidence>
<evidence type="ECO:0000256" key="6">
    <source>
        <dbReference type="ARBA" id="ARBA00022552"/>
    </source>
</evidence>
<evidence type="ECO:0000256" key="8">
    <source>
        <dbReference type="ARBA" id="ARBA00023242"/>
    </source>
</evidence>
<evidence type="ECO:0000256" key="2">
    <source>
        <dbReference type="ARBA" id="ARBA00009418"/>
    </source>
</evidence>
<keyword evidence="14" id="KW-1185">Reference proteome</keyword>
<name>A0A0D2BEA0_9EURO</name>
<evidence type="ECO:0000256" key="5">
    <source>
        <dbReference type="ARBA" id="ARBA00022517"/>
    </source>
</evidence>
<feature type="compositionally biased region" description="Basic and acidic residues" evidence="12">
    <location>
        <begin position="103"/>
        <end position="125"/>
    </location>
</feature>
<evidence type="ECO:0000256" key="1">
    <source>
        <dbReference type="ARBA" id="ARBA00004604"/>
    </source>
</evidence>
<dbReference type="HOGENOM" id="CLU_048802_0_0_1"/>
<feature type="compositionally biased region" description="Acidic residues" evidence="12">
    <location>
        <begin position="17"/>
        <end position="37"/>
    </location>
</feature>
<dbReference type="STRING" id="91928.A0A0D2BEA0"/>
<feature type="region of interest" description="Disordered" evidence="12">
    <location>
        <begin position="223"/>
        <end position="306"/>
    </location>
</feature>
<dbReference type="InterPro" id="IPR009292">
    <property type="entry name" value="RRP36"/>
</dbReference>
<dbReference type="GO" id="GO:0000462">
    <property type="term" value="P:maturation of SSU-rRNA from tricistronic rRNA transcript (SSU-rRNA, 5.8S rRNA, LSU-rRNA)"/>
    <property type="evidence" value="ECO:0007669"/>
    <property type="project" value="TreeGrafter"/>
</dbReference>
<dbReference type="GeneID" id="27331593"/>
<dbReference type="PANTHER" id="PTHR21738:SF0">
    <property type="entry name" value="RIBOSOMAL RNA PROCESSING PROTEIN 36 HOMOLOG"/>
    <property type="match status" value="1"/>
</dbReference>
<feature type="region of interest" description="Disordered" evidence="12">
    <location>
        <begin position="1"/>
        <end position="174"/>
    </location>
</feature>
<dbReference type="OrthoDB" id="448446at2759"/>
<evidence type="ECO:0000256" key="10">
    <source>
        <dbReference type="ARBA" id="ARBA00025053"/>
    </source>
</evidence>
<comment type="similarity">
    <text evidence="2 11">Belongs to the RRP36 family.</text>
</comment>
<evidence type="ECO:0000256" key="12">
    <source>
        <dbReference type="SAM" id="MobiDB-lite"/>
    </source>
</evidence>
<feature type="compositionally biased region" description="Basic and acidic residues" evidence="12">
    <location>
        <begin position="292"/>
        <end position="306"/>
    </location>
</feature>
<feature type="compositionally biased region" description="Basic and acidic residues" evidence="12">
    <location>
        <begin position="257"/>
        <end position="272"/>
    </location>
</feature>
<dbReference type="PANTHER" id="PTHR21738">
    <property type="entry name" value="RIBOSOMAL RNA PROCESSING PROTEIN 36 HOMOLOG"/>
    <property type="match status" value="1"/>
</dbReference>
<keyword evidence="5 11" id="KW-0690">Ribosome biogenesis</keyword>
<comment type="function">
    <text evidence="10 11">Component of the 90S pre-ribosome involved in the maturation of rRNAs. Required for early cleavages of the pre-RNAs in the 40S ribosomal subunit maturation pathway.</text>
</comment>
<evidence type="ECO:0000256" key="7">
    <source>
        <dbReference type="ARBA" id="ARBA00023054"/>
    </source>
</evidence>
<dbReference type="VEuPathDB" id="FungiDB:PV08_04510"/>
<dbReference type="GO" id="GO:0030686">
    <property type="term" value="C:90S preribosome"/>
    <property type="evidence" value="ECO:0007669"/>
    <property type="project" value="TreeGrafter"/>
</dbReference>
<keyword evidence="8 11" id="KW-0539">Nucleus</keyword>
<comment type="subunit">
    <text evidence="3 11">Associates with 90S and pre-40S pre-ribosomal particles.</text>
</comment>
<dbReference type="Proteomes" id="UP000053328">
    <property type="component" value="Unassembled WGS sequence"/>
</dbReference>
<dbReference type="Pfam" id="PF06102">
    <property type="entry name" value="RRP36"/>
    <property type="match status" value="1"/>
</dbReference>
<sequence length="306" mass="35161">MSPALLDRPVQLRHDDDVEGDLDDEDASIQDHSEEDQSVVSASATSGSESIDEENESESEPEEGLALNDISFGALAKAQETFNQRHRKRKFEEAAEDATPGTRKNEEDSFDTRKRSKEARIDAPKRSSKHAPVIESARKPVSRKRTIFEPPAAQKFRDPRFDPTVMSANRDRNATEKANKNYAFLTQYQAAEILDLKTQIKKAKDANVVAELKRKVMSLESKVRNAEMRQKDEDIKRRHNQQEKEALRTGQKAKPYYLKEADVRKIAKEERLQSLGKRARDKAEKRRQKREKGKDARDMPRFRREG</sequence>
<dbReference type="AlphaFoldDB" id="A0A0D2BEA0"/>
<keyword evidence="9 11" id="KW-0687">Ribonucleoprotein</keyword>
<keyword evidence="6 11" id="KW-0698">rRNA processing</keyword>
<organism evidence="13 14">
    <name type="scientific">Exophiala spinifera</name>
    <dbReference type="NCBI Taxonomy" id="91928"/>
    <lineage>
        <taxon>Eukaryota</taxon>
        <taxon>Fungi</taxon>
        <taxon>Dikarya</taxon>
        <taxon>Ascomycota</taxon>
        <taxon>Pezizomycotina</taxon>
        <taxon>Eurotiomycetes</taxon>
        <taxon>Chaetothyriomycetidae</taxon>
        <taxon>Chaetothyriales</taxon>
        <taxon>Herpotrichiellaceae</taxon>
        <taxon>Exophiala</taxon>
    </lineage>
</organism>
<evidence type="ECO:0000256" key="11">
    <source>
        <dbReference type="RuleBase" id="RU368027"/>
    </source>
</evidence>